<dbReference type="AlphaFoldDB" id="A0AAV9X8A3"/>
<dbReference type="Proteomes" id="UP001365542">
    <property type="component" value="Unassembled WGS sequence"/>
</dbReference>
<proteinExistence type="predicted"/>
<organism evidence="2 3">
    <name type="scientific">Orbilia ellipsospora</name>
    <dbReference type="NCBI Taxonomy" id="2528407"/>
    <lineage>
        <taxon>Eukaryota</taxon>
        <taxon>Fungi</taxon>
        <taxon>Dikarya</taxon>
        <taxon>Ascomycota</taxon>
        <taxon>Pezizomycotina</taxon>
        <taxon>Orbiliomycetes</taxon>
        <taxon>Orbiliales</taxon>
        <taxon>Orbiliaceae</taxon>
        <taxon>Orbilia</taxon>
    </lineage>
</organism>
<evidence type="ECO:0000259" key="1">
    <source>
        <dbReference type="Pfam" id="PF24564"/>
    </source>
</evidence>
<evidence type="ECO:0000313" key="3">
    <source>
        <dbReference type="Proteomes" id="UP001365542"/>
    </source>
</evidence>
<dbReference type="PANTHER" id="PTHR36681">
    <property type="entry name" value="NUCLEAR GTPASE, GERMINAL CENTER-ASSOCIATED, TANDEM DUPLICATE 3"/>
    <property type="match status" value="1"/>
</dbReference>
<dbReference type="Pfam" id="PF24564">
    <property type="entry name" value="DUF7605"/>
    <property type="match status" value="1"/>
</dbReference>
<dbReference type="InterPro" id="IPR056024">
    <property type="entry name" value="DUF7605"/>
</dbReference>
<protein>
    <recommendedName>
        <fullName evidence="1">DUF7605 domain-containing protein</fullName>
    </recommendedName>
</protein>
<gene>
    <name evidence="2" type="ORF">TWF694_011082</name>
</gene>
<evidence type="ECO:0000313" key="2">
    <source>
        <dbReference type="EMBL" id="KAK6538201.1"/>
    </source>
</evidence>
<comment type="caution">
    <text evidence="2">The sequence shown here is derived from an EMBL/GenBank/DDBJ whole genome shotgun (WGS) entry which is preliminary data.</text>
</comment>
<dbReference type="EMBL" id="JAVHJO010000008">
    <property type="protein sequence ID" value="KAK6538201.1"/>
    <property type="molecule type" value="Genomic_DNA"/>
</dbReference>
<feature type="domain" description="DUF7605" evidence="1">
    <location>
        <begin position="42"/>
        <end position="220"/>
    </location>
</feature>
<sequence length="305" mass="35154">MKKGLFTLRETCSNEIGKEIESLIKETDQLSLNSVKYCKKVQSKARQELNWQTYRVICARGGDYSNSKRHTDKNLNLNSKFLGAIDDKLANTWSKSMDKIRRSLNNYTVKFSIQLNVFKERWMSILYEHCGIGSKDIGSNKNDITNALQGMSLGTEKLYLDQTQRVDQQQRDLNRDFRSTNRMRDALMNAYQEASDETGPGLYDRMIDIIDDALEKTAVFNDIKDIIATGLKKLEDDLHKENENWSQSIGEELETNIKNWLSLTDKVEQDEMEGKQKLKLIVTDFKGTMQLLIDEAKVLGPKMKL</sequence>
<accession>A0AAV9X8A3</accession>
<name>A0AAV9X8A3_9PEZI</name>
<reference evidence="2 3" key="1">
    <citation type="submission" date="2019-10" db="EMBL/GenBank/DDBJ databases">
        <authorList>
            <person name="Palmer J.M."/>
        </authorList>
    </citation>
    <scope>NUCLEOTIDE SEQUENCE [LARGE SCALE GENOMIC DNA]</scope>
    <source>
        <strain evidence="2 3">TWF694</strain>
    </source>
</reference>
<dbReference type="PANTHER" id="PTHR36681:SF3">
    <property type="entry name" value="NUCLEAR GTPASE, GERMINAL CENTER-ASSOCIATED, TANDEM DUPLICATE 3"/>
    <property type="match status" value="1"/>
</dbReference>
<keyword evidence="3" id="KW-1185">Reference proteome</keyword>